<dbReference type="Pfam" id="PF14383">
    <property type="entry name" value="VARLMGL"/>
    <property type="match status" value="1"/>
</dbReference>
<dbReference type="STRING" id="56857.A0A200QTJ7"/>
<dbReference type="AlphaFoldDB" id="A0A200QTJ7"/>
<feature type="region of interest" description="Disordered" evidence="1">
    <location>
        <begin position="48"/>
        <end position="127"/>
    </location>
</feature>
<keyword evidence="4" id="KW-1185">Reference proteome</keyword>
<accession>A0A200QTJ7</accession>
<dbReference type="PANTHER" id="PTHR37234:SF1">
    <property type="entry name" value="OS03G0319200 PROTEIN"/>
    <property type="match status" value="1"/>
</dbReference>
<feature type="compositionally biased region" description="Polar residues" evidence="1">
    <location>
        <begin position="114"/>
        <end position="127"/>
    </location>
</feature>
<protein>
    <recommendedName>
        <fullName evidence="2">DUF3741 domain-containing protein</fullName>
    </recommendedName>
</protein>
<proteinExistence type="predicted"/>
<feature type="compositionally biased region" description="Polar residues" evidence="1">
    <location>
        <begin position="255"/>
        <end position="265"/>
    </location>
</feature>
<dbReference type="EMBL" id="MVGT01001095">
    <property type="protein sequence ID" value="OVA13787.1"/>
    <property type="molecule type" value="Genomic_DNA"/>
</dbReference>
<evidence type="ECO:0000256" key="1">
    <source>
        <dbReference type="SAM" id="MobiDB-lite"/>
    </source>
</evidence>
<dbReference type="Proteomes" id="UP000195402">
    <property type="component" value="Unassembled WGS sequence"/>
</dbReference>
<feature type="compositionally biased region" description="Low complexity" evidence="1">
    <location>
        <begin position="1"/>
        <end position="23"/>
    </location>
</feature>
<evidence type="ECO:0000259" key="2">
    <source>
        <dbReference type="Pfam" id="PF14383"/>
    </source>
</evidence>
<evidence type="ECO:0000313" key="3">
    <source>
        <dbReference type="EMBL" id="OVA13787.1"/>
    </source>
</evidence>
<dbReference type="InterPro" id="IPR032795">
    <property type="entry name" value="DUF3741-assoc"/>
</dbReference>
<dbReference type="PANTHER" id="PTHR37234">
    <property type="entry name" value="OS03G0319200 PROTEIN"/>
    <property type="match status" value="1"/>
</dbReference>
<feature type="region of interest" description="Disordered" evidence="1">
    <location>
        <begin position="1"/>
        <end position="27"/>
    </location>
</feature>
<reference evidence="3 4" key="1">
    <citation type="journal article" date="2017" name="Mol. Plant">
        <title>The Genome of Medicinal Plant Macleaya cordata Provides New Insights into Benzylisoquinoline Alkaloids Metabolism.</title>
        <authorList>
            <person name="Liu X."/>
            <person name="Liu Y."/>
            <person name="Huang P."/>
            <person name="Ma Y."/>
            <person name="Qing Z."/>
            <person name="Tang Q."/>
            <person name="Cao H."/>
            <person name="Cheng P."/>
            <person name="Zheng Y."/>
            <person name="Yuan Z."/>
            <person name="Zhou Y."/>
            <person name="Liu J."/>
            <person name="Tang Z."/>
            <person name="Zhuo Y."/>
            <person name="Zhang Y."/>
            <person name="Yu L."/>
            <person name="Huang J."/>
            <person name="Yang P."/>
            <person name="Peng Q."/>
            <person name="Zhang J."/>
            <person name="Jiang W."/>
            <person name="Zhang Z."/>
            <person name="Lin K."/>
            <person name="Ro D.K."/>
            <person name="Chen X."/>
            <person name="Xiong X."/>
            <person name="Shang Y."/>
            <person name="Huang S."/>
            <person name="Zeng J."/>
        </authorList>
    </citation>
    <scope>NUCLEOTIDE SEQUENCE [LARGE SCALE GENOMIC DNA]</scope>
    <source>
        <strain evidence="4">cv. BLH2017</strain>
        <tissue evidence="3">Root</tissue>
    </source>
</reference>
<dbReference type="OrthoDB" id="780613at2759"/>
<sequence>MLSSSSSSRRETIPSSSSTSSTSHQTKNVGCMSGIFHLVSKYQHRRKLLTSGKQDRTIVSSFPSKPKSSEVPENNNNALQKKVLEKTPPPPSDSDFKRFSFDVPRSPTIPSEIRLSSTSSVDSPENNLQRSPALVARLMGLDQFPAPPSPPVTSSSEKRRKLMVALEKCDEDLKALKNIIDAIRSTNNDLRSSPVVEKVVIDRRSSGLKSRARSGNIIVNRSEVVKVRASLGIKKQVLCADVDGGDSLLKEKNCSDVSSNEQPSPVSVLDQISPPSPPSNHRRSPPVHHQTGEKYKKLREDGTSFSFFQRITFEALPRISGRRGHDDQCQSYFSSTVTNNKATSSPFDRSNKTKVESVNEVCLDAVWAERWELGRIGVVLEDYIFEELIEEIVGELGCCYMYSSSSFPFEACRKRLCF</sequence>
<name>A0A200QTJ7_MACCD</name>
<comment type="caution">
    <text evidence="3">The sequence shown here is derived from an EMBL/GenBank/DDBJ whole genome shotgun (WGS) entry which is preliminary data.</text>
</comment>
<dbReference type="InParanoid" id="A0A200QTJ7"/>
<organism evidence="3 4">
    <name type="scientific">Macleaya cordata</name>
    <name type="common">Five-seeded plume-poppy</name>
    <name type="synonym">Bocconia cordata</name>
    <dbReference type="NCBI Taxonomy" id="56857"/>
    <lineage>
        <taxon>Eukaryota</taxon>
        <taxon>Viridiplantae</taxon>
        <taxon>Streptophyta</taxon>
        <taxon>Embryophyta</taxon>
        <taxon>Tracheophyta</taxon>
        <taxon>Spermatophyta</taxon>
        <taxon>Magnoliopsida</taxon>
        <taxon>Ranunculales</taxon>
        <taxon>Papaveraceae</taxon>
        <taxon>Papaveroideae</taxon>
        <taxon>Macleaya</taxon>
    </lineage>
</organism>
<dbReference type="FunCoup" id="A0A200QTJ7">
    <property type="interactions" value="289"/>
</dbReference>
<dbReference type="OMA" id="KNDHEYK"/>
<evidence type="ECO:0000313" key="4">
    <source>
        <dbReference type="Proteomes" id="UP000195402"/>
    </source>
</evidence>
<gene>
    <name evidence="3" type="ORF">BVC80_1769g42</name>
</gene>
<feature type="domain" description="DUF3741" evidence="2">
    <location>
        <begin position="119"/>
        <end position="146"/>
    </location>
</feature>
<feature type="region of interest" description="Disordered" evidence="1">
    <location>
        <begin position="253"/>
        <end position="293"/>
    </location>
</feature>